<dbReference type="EMBL" id="AYZI01000003">
    <property type="protein sequence ID" value="KRM91872.1"/>
    <property type="molecule type" value="Genomic_DNA"/>
</dbReference>
<organism evidence="1 2">
    <name type="scientific">Fructilactobacillus florum DSM 22689 = JCM 16035</name>
    <dbReference type="NCBI Taxonomy" id="1423745"/>
    <lineage>
        <taxon>Bacteria</taxon>
        <taxon>Bacillati</taxon>
        <taxon>Bacillota</taxon>
        <taxon>Bacilli</taxon>
        <taxon>Lactobacillales</taxon>
        <taxon>Lactobacillaceae</taxon>
        <taxon>Fructilactobacillus</taxon>
    </lineage>
</organism>
<evidence type="ECO:0000313" key="1">
    <source>
        <dbReference type="EMBL" id="KRM91872.1"/>
    </source>
</evidence>
<evidence type="ECO:0008006" key="3">
    <source>
        <dbReference type="Google" id="ProtNLM"/>
    </source>
</evidence>
<dbReference type="InterPro" id="IPR009241">
    <property type="entry name" value="HigB-like"/>
</dbReference>
<name>A0A0R2CKX3_9LACO</name>
<comment type="caution">
    <text evidence="1">The sequence shown here is derived from an EMBL/GenBank/DDBJ whole genome shotgun (WGS) entry which is preliminary data.</text>
</comment>
<dbReference type="AlphaFoldDB" id="A0A0R2CKX3"/>
<accession>A0A0R2CKX3</accession>
<reference evidence="1 2" key="1">
    <citation type="journal article" date="2015" name="Genome Announc.">
        <title>Expanding the biotechnology potential of lactobacilli through comparative genomics of 213 strains and associated genera.</title>
        <authorList>
            <person name="Sun Z."/>
            <person name="Harris H.M."/>
            <person name="McCann A."/>
            <person name="Guo C."/>
            <person name="Argimon S."/>
            <person name="Zhang W."/>
            <person name="Yang X."/>
            <person name="Jeffery I.B."/>
            <person name="Cooney J.C."/>
            <person name="Kagawa T.F."/>
            <person name="Liu W."/>
            <person name="Song Y."/>
            <person name="Salvetti E."/>
            <person name="Wrobel A."/>
            <person name="Rasinkangas P."/>
            <person name="Parkhill J."/>
            <person name="Rea M.C."/>
            <person name="O'Sullivan O."/>
            <person name="Ritari J."/>
            <person name="Douillard F.P."/>
            <person name="Paul Ross R."/>
            <person name="Yang R."/>
            <person name="Briner A.E."/>
            <person name="Felis G.E."/>
            <person name="de Vos W.M."/>
            <person name="Barrangou R."/>
            <person name="Klaenhammer T.R."/>
            <person name="Caufield P.W."/>
            <person name="Cui Y."/>
            <person name="Zhang H."/>
            <person name="O'Toole P.W."/>
        </authorList>
    </citation>
    <scope>NUCLEOTIDE SEQUENCE [LARGE SCALE GENOMIC DNA]</scope>
    <source>
        <strain evidence="1 2">DSM 22689</strain>
    </source>
</reference>
<sequence>MENKKKFKFDYYDYPKFEKFLDSLNDKDAAKLVVRISEIENKGMLESRKMQWVKKLDNNLFEIRSKFASNIQRALYFHVENDRFVITHGFTKKTQKTPSREIKKGKSLRDIYLSRSNRRKR</sequence>
<dbReference type="Proteomes" id="UP000051586">
    <property type="component" value="Unassembled WGS sequence"/>
</dbReference>
<protein>
    <recommendedName>
        <fullName evidence="3">Type II toxin-antitoxin system RelE/ParE family toxin</fullName>
    </recommendedName>
</protein>
<evidence type="ECO:0000313" key="2">
    <source>
        <dbReference type="Proteomes" id="UP000051586"/>
    </source>
</evidence>
<dbReference type="Pfam" id="PF05973">
    <property type="entry name" value="Gp49"/>
    <property type="match status" value="1"/>
</dbReference>
<dbReference type="RefSeq" id="WP_056961539.1">
    <property type="nucleotide sequence ID" value="NZ_AYZI01000003.1"/>
</dbReference>
<proteinExistence type="predicted"/>
<gene>
    <name evidence="1" type="ORF">FC87_GL000697</name>
</gene>
<dbReference type="PATRIC" id="fig|1423745.4.peg.737"/>
<dbReference type="STRING" id="1423745.GCA_001311215_01777"/>